<dbReference type="OrthoDB" id="5825388at2"/>
<dbReference type="AlphaFoldDB" id="A0A175R217"/>
<evidence type="ECO:0000259" key="2">
    <source>
        <dbReference type="Pfam" id="PF04536"/>
    </source>
</evidence>
<evidence type="ECO:0000313" key="4">
    <source>
        <dbReference type="Proteomes" id="UP000078272"/>
    </source>
</evidence>
<reference evidence="3 4" key="1">
    <citation type="journal article" date="2016" name="Front. Microbiol.">
        <title>Genomic Resource of Rice Seed Associated Bacteria.</title>
        <authorList>
            <person name="Midha S."/>
            <person name="Bansal K."/>
            <person name="Sharma S."/>
            <person name="Kumar N."/>
            <person name="Patil P.P."/>
            <person name="Chaudhry V."/>
            <person name="Patil P.B."/>
        </authorList>
    </citation>
    <scope>NUCLEOTIDE SEQUENCE [LARGE SCALE GENOMIC DNA]</scope>
    <source>
        <strain evidence="3 4">NS226</strain>
    </source>
</reference>
<evidence type="ECO:0000313" key="3">
    <source>
        <dbReference type="EMBL" id="KTQ81874.1"/>
    </source>
</evidence>
<dbReference type="PANTHER" id="PTHR30373">
    <property type="entry name" value="UPF0603 PROTEIN YGCG"/>
    <property type="match status" value="1"/>
</dbReference>
<dbReference type="PATRIC" id="fig|401562.3.peg.5021"/>
<comment type="caution">
    <text evidence="3">The sequence shown here is derived from an EMBL/GenBank/DDBJ whole genome shotgun (WGS) entry which is preliminary data.</text>
</comment>
<evidence type="ECO:0000256" key="1">
    <source>
        <dbReference type="SAM" id="Phobius"/>
    </source>
</evidence>
<feature type="domain" description="TPM" evidence="2">
    <location>
        <begin position="91"/>
        <end position="187"/>
    </location>
</feature>
<proteinExistence type="predicted"/>
<gene>
    <name evidence="3" type="ORF">NS226_22560</name>
</gene>
<sequence length="210" mass="22494">MALRFTPDDHARIASAIAAAERQTSGEIYAVFARSSDDYRFVAASVALALSLALGWVATVIASLAGLAVPALAVETAQLVGAALLFALLRSSQLTMLFVPPALARMRAARLARAQFLAHNLHRTPERTGVLLFVSEAEHYAEVIADEGIASAVDPSEWEAIVAHLTEAAREDRLVEGFEQAVGRCGAQLATRFPPDPERPNALPDRLVEI</sequence>
<protein>
    <recommendedName>
        <fullName evidence="2">TPM domain-containing protein</fullName>
    </recommendedName>
</protein>
<accession>A0A175R217</accession>
<dbReference type="InterPro" id="IPR007621">
    <property type="entry name" value="TPM_dom"/>
</dbReference>
<keyword evidence="1" id="KW-1133">Transmembrane helix</keyword>
<feature type="transmembrane region" description="Helical" evidence="1">
    <location>
        <begin position="41"/>
        <end position="73"/>
    </location>
</feature>
<dbReference type="Proteomes" id="UP000078272">
    <property type="component" value="Unassembled WGS sequence"/>
</dbReference>
<dbReference type="STRING" id="401562.NS365_20590"/>
<organism evidence="3 4">
    <name type="scientific">Aureimonas ureilytica</name>
    <dbReference type="NCBI Taxonomy" id="401562"/>
    <lineage>
        <taxon>Bacteria</taxon>
        <taxon>Pseudomonadati</taxon>
        <taxon>Pseudomonadota</taxon>
        <taxon>Alphaproteobacteria</taxon>
        <taxon>Hyphomicrobiales</taxon>
        <taxon>Aurantimonadaceae</taxon>
        <taxon>Aureimonas</taxon>
    </lineage>
</organism>
<keyword evidence="1" id="KW-0472">Membrane</keyword>
<dbReference type="Pfam" id="PF04536">
    <property type="entry name" value="TPM_phosphatase"/>
    <property type="match status" value="1"/>
</dbReference>
<dbReference type="Gene3D" id="3.10.310.50">
    <property type="match status" value="1"/>
</dbReference>
<dbReference type="RefSeq" id="WP_058636865.1">
    <property type="nucleotide sequence ID" value="NZ_LDPZ01000082.1"/>
</dbReference>
<name>A0A175R217_9HYPH</name>
<dbReference type="PANTHER" id="PTHR30373:SF8">
    <property type="entry name" value="BLL7265 PROTEIN"/>
    <property type="match status" value="1"/>
</dbReference>
<dbReference type="EMBL" id="LDPZ01000082">
    <property type="protein sequence ID" value="KTQ81874.1"/>
    <property type="molecule type" value="Genomic_DNA"/>
</dbReference>
<keyword evidence="1" id="KW-0812">Transmembrane</keyword>